<protein>
    <recommendedName>
        <fullName evidence="12">ATP synthase complex subunit 8</fullName>
    </recommendedName>
</protein>
<evidence type="ECO:0000256" key="1">
    <source>
        <dbReference type="ARBA" id="ARBA00004304"/>
    </source>
</evidence>
<keyword evidence="4 12" id="KW-0813">Transport</keyword>
<dbReference type="EMBL" id="KT780689">
    <property type="protein sequence ID" value="ALO71090.1"/>
    <property type="molecule type" value="Genomic_DNA"/>
</dbReference>
<evidence type="ECO:0000256" key="12">
    <source>
        <dbReference type="RuleBase" id="RU003661"/>
    </source>
</evidence>
<feature type="transmembrane region" description="Helical" evidence="13">
    <location>
        <begin position="12"/>
        <end position="32"/>
    </location>
</feature>
<evidence type="ECO:0000256" key="3">
    <source>
        <dbReference type="ARBA" id="ARBA00011291"/>
    </source>
</evidence>
<accession>A0A0S2M8R6</accession>
<dbReference type="Pfam" id="PF00895">
    <property type="entry name" value="ATP-synt_8"/>
    <property type="match status" value="1"/>
</dbReference>
<comment type="similarity">
    <text evidence="2 12">Belongs to the ATPase protein 8 family.</text>
</comment>
<evidence type="ECO:0000313" key="14">
    <source>
        <dbReference type="EMBL" id="ALO71090.1"/>
    </source>
</evidence>
<evidence type="ECO:0000256" key="7">
    <source>
        <dbReference type="ARBA" id="ARBA00022781"/>
    </source>
</evidence>
<evidence type="ECO:0000256" key="8">
    <source>
        <dbReference type="ARBA" id="ARBA00022989"/>
    </source>
</evidence>
<reference evidence="14" key="1">
    <citation type="submission" date="2015-09" db="EMBL/GenBank/DDBJ databases">
        <title>Staphyliniformia phylogenetics from de novo mitogenomic assemblies.</title>
        <authorList>
            <person name="Favreau E.A."/>
            <person name="Linard B."/>
            <person name="Vogler A.P."/>
        </authorList>
    </citation>
    <scope>NUCLEOTIDE SEQUENCE</scope>
</reference>
<evidence type="ECO:0000256" key="6">
    <source>
        <dbReference type="ARBA" id="ARBA00022692"/>
    </source>
</evidence>
<evidence type="ECO:0000256" key="5">
    <source>
        <dbReference type="ARBA" id="ARBA00022547"/>
    </source>
</evidence>
<evidence type="ECO:0000256" key="13">
    <source>
        <dbReference type="SAM" id="Phobius"/>
    </source>
</evidence>
<evidence type="ECO:0000256" key="2">
    <source>
        <dbReference type="ARBA" id="ARBA00008892"/>
    </source>
</evidence>
<keyword evidence="9 12" id="KW-0406">Ion transport</keyword>
<keyword evidence="11 13" id="KW-0472">Membrane</keyword>
<comment type="subcellular location">
    <subcellularLocation>
        <location evidence="1 12">Mitochondrion membrane</location>
        <topology evidence="1 12">Single-pass membrane protein</topology>
    </subcellularLocation>
</comment>
<dbReference type="InterPro" id="IPR001421">
    <property type="entry name" value="ATP8_metazoa"/>
</dbReference>
<evidence type="ECO:0000256" key="10">
    <source>
        <dbReference type="ARBA" id="ARBA00023128"/>
    </source>
</evidence>
<gene>
    <name evidence="14" type="primary">atp8</name>
</gene>
<organism evidence="14">
    <name type="scientific">Pselaphinae sp. 8 EF-2015</name>
    <dbReference type="NCBI Taxonomy" id="1756862"/>
    <lineage>
        <taxon>Eukaryota</taxon>
        <taxon>Metazoa</taxon>
        <taxon>Ecdysozoa</taxon>
        <taxon>Arthropoda</taxon>
        <taxon>Hexapoda</taxon>
        <taxon>Insecta</taxon>
        <taxon>Pterygota</taxon>
        <taxon>Neoptera</taxon>
        <taxon>Endopterygota</taxon>
        <taxon>Coleoptera</taxon>
        <taxon>Polyphaga</taxon>
        <taxon>Staphyliniformia</taxon>
        <taxon>Staphylinidae</taxon>
        <taxon>Omaliinae group</taxon>
        <taxon>Pselaphinae</taxon>
    </lineage>
</organism>
<keyword evidence="10 12" id="KW-0496">Mitochondrion</keyword>
<keyword evidence="8 13" id="KW-1133">Transmembrane helix</keyword>
<keyword evidence="5 12" id="KW-0138">CF(0)</keyword>
<dbReference type="GO" id="GO:0031966">
    <property type="term" value="C:mitochondrial membrane"/>
    <property type="evidence" value="ECO:0007669"/>
    <property type="project" value="UniProtKB-SubCell"/>
</dbReference>
<geneLocation type="mitochondrion" evidence="14"/>
<keyword evidence="6 12" id="KW-0812">Transmembrane</keyword>
<name>A0A0S2M8R6_9COLE</name>
<sequence>MPQMAPINWMFLYLMFIMIFIMFNLSNYYYIFTFKNNFKSFYITKNKSWKW</sequence>
<dbReference type="GO" id="GO:0015078">
    <property type="term" value="F:proton transmembrane transporter activity"/>
    <property type="evidence" value="ECO:0007669"/>
    <property type="project" value="InterPro"/>
</dbReference>
<comment type="subunit">
    <text evidence="3">F-type ATPases have 2 components, CF(1) - the catalytic core - and CF(0) - the membrane proton channel.</text>
</comment>
<evidence type="ECO:0000256" key="11">
    <source>
        <dbReference type="ARBA" id="ARBA00023136"/>
    </source>
</evidence>
<proteinExistence type="inferred from homology"/>
<keyword evidence="7 12" id="KW-0375">Hydrogen ion transport</keyword>
<dbReference type="GO" id="GO:0015986">
    <property type="term" value="P:proton motive force-driven ATP synthesis"/>
    <property type="evidence" value="ECO:0007669"/>
    <property type="project" value="InterPro"/>
</dbReference>
<dbReference type="GO" id="GO:0045259">
    <property type="term" value="C:proton-transporting ATP synthase complex"/>
    <property type="evidence" value="ECO:0007669"/>
    <property type="project" value="UniProtKB-KW"/>
</dbReference>
<evidence type="ECO:0000256" key="4">
    <source>
        <dbReference type="ARBA" id="ARBA00022448"/>
    </source>
</evidence>
<evidence type="ECO:0000256" key="9">
    <source>
        <dbReference type="ARBA" id="ARBA00023065"/>
    </source>
</evidence>
<dbReference type="AlphaFoldDB" id="A0A0S2M8R6"/>